<evidence type="ECO:0000256" key="2">
    <source>
        <dbReference type="ARBA" id="ARBA00022801"/>
    </source>
</evidence>
<reference evidence="5 6" key="1">
    <citation type="submission" date="2019-06" db="EMBL/GenBank/DDBJ databases">
        <title>Genome Sequence of the Brown Rot Fungal Pathogen Monilinia fructicola.</title>
        <authorList>
            <person name="De Miccolis Angelini R.M."/>
            <person name="Landi L."/>
            <person name="Abate D."/>
            <person name="Pollastro S."/>
            <person name="Romanazzi G."/>
            <person name="Faretra F."/>
        </authorList>
    </citation>
    <scope>NUCLEOTIDE SEQUENCE [LARGE SCALE GENOMIC DNA]</scope>
    <source>
        <strain evidence="5 6">Mfrc123</strain>
    </source>
</reference>
<organism evidence="5 6">
    <name type="scientific">Monilinia fructicola</name>
    <name type="common">Brown rot fungus</name>
    <name type="synonym">Ciboria fructicola</name>
    <dbReference type="NCBI Taxonomy" id="38448"/>
    <lineage>
        <taxon>Eukaryota</taxon>
        <taxon>Fungi</taxon>
        <taxon>Dikarya</taxon>
        <taxon>Ascomycota</taxon>
        <taxon>Pezizomycotina</taxon>
        <taxon>Leotiomycetes</taxon>
        <taxon>Helotiales</taxon>
        <taxon>Sclerotiniaceae</taxon>
        <taxon>Monilinia</taxon>
    </lineage>
</organism>
<dbReference type="Gene3D" id="3.40.50.1820">
    <property type="entry name" value="alpha/beta hydrolase"/>
    <property type="match status" value="1"/>
</dbReference>
<proteinExistence type="inferred from homology"/>
<dbReference type="AlphaFoldDB" id="A0A5M9JKC9"/>
<dbReference type="PANTHER" id="PTHR11559">
    <property type="entry name" value="CARBOXYLESTERASE"/>
    <property type="match status" value="1"/>
</dbReference>
<dbReference type="Pfam" id="PF00135">
    <property type="entry name" value="COesterase"/>
    <property type="match status" value="1"/>
</dbReference>
<protein>
    <recommendedName>
        <fullName evidence="3">Carboxylic ester hydrolase</fullName>
        <ecNumber evidence="3">3.1.1.-</ecNumber>
    </recommendedName>
</protein>
<comment type="caution">
    <text evidence="5">The sequence shown here is derived from an EMBL/GenBank/DDBJ whole genome shotgun (WGS) entry which is preliminary data.</text>
</comment>
<name>A0A5M9JKC9_MONFR</name>
<comment type="similarity">
    <text evidence="1 3">Belongs to the type-B carboxylesterase/lipase family.</text>
</comment>
<evidence type="ECO:0000256" key="1">
    <source>
        <dbReference type="ARBA" id="ARBA00005964"/>
    </source>
</evidence>
<feature type="chain" id="PRO_5024448617" description="Carboxylic ester hydrolase" evidence="3">
    <location>
        <begin position="25"/>
        <end position="350"/>
    </location>
</feature>
<dbReference type="Proteomes" id="UP000322873">
    <property type="component" value="Unassembled WGS sequence"/>
</dbReference>
<dbReference type="InterPro" id="IPR050309">
    <property type="entry name" value="Type-B_Carboxylest/Lipase"/>
</dbReference>
<evidence type="ECO:0000259" key="4">
    <source>
        <dbReference type="Pfam" id="PF00135"/>
    </source>
</evidence>
<dbReference type="EC" id="3.1.1.-" evidence="3"/>
<dbReference type="GO" id="GO:0016787">
    <property type="term" value="F:hydrolase activity"/>
    <property type="evidence" value="ECO:0007669"/>
    <property type="project" value="UniProtKB-KW"/>
</dbReference>
<dbReference type="InterPro" id="IPR019826">
    <property type="entry name" value="Carboxylesterase_B_AS"/>
</dbReference>
<dbReference type="PROSITE" id="PS00122">
    <property type="entry name" value="CARBOXYLESTERASE_B_1"/>
    <property type="match status" value="1"/>
</dbReference>
<evidence type="ECO:0000256" key="3">
    <source>
        <dbReference type="RuleBase" id="RU361235"/>
    </source>
</evidence>
<dbReference type="InterPro" id="IPR029058">
    <property type="entry name" value="AB_hydrolase_fold"/>
</dbReference>
<dbReference type="EMBL" id="VICG01000008">
    <property type="protein sequence ID" value="KAA8569741.1"/>
    <property type="molecule type" value="Genomic_DNA"/>
</dbReference>
<sequence length="350" mass="38187">MHFSSLSSTAYLLISSVLTQHANAKSCAVVDRKANVAYTGITTSTGVETFKNIGGYFTGTVNERTAAPDGLIHASVEAGEPVIYVGMNYRLNIFGFAASEALRPNKSLNNIEAFGGDKDRVTIFGQSSGGLSVGMQILAYGGSKPVPFQSAVMESTALEPTMASNLSFNSTAGVVALAGCNTTDDQSQAAIDCLRSLSMDTLLNLAVDQQVVSYSNNDGDIYLPTVDQDFLPLKASETPRTRQICQSACDSWLDRRRCHPLCMDYHSNREHTKDFLSIIYKELKEPTFDQLLDLYPIGEFQANVTANLSAEFYRTAQIFRDIIITCPSFLFTQAMAKKYNTTNPPTYSTP</sequence>
<keyword evidence="2 3" id="KW-0378">Hydrolase</keyword>
<dbReference type="SUPFAM" id="SSF53474">
    <property type="entry name" value="alpha/beta-Hydrolases"/>
    <property type="match status" value="1"/>
</dbReference>
<gene>
    <name evidence="5" type="ORF">EYC84_001324</name>
</gene>
<keyword evidence="6" id="KW-1185">Reference proteome</keyword>
<evidence type="ECO:0000313" key="6">
    <source>
        <dbReference type="Proteomes" id="UP000322873"/>
    </source>
</evidence>
<dbReference type="VEuPathDB" id="FungiDB:MFRU_004g04350"/>
<feature type="domain" description="Carboxylesterase type B" evidence="4">
    <location>
        <begin position="66"/>
        <end position="336"/>
    </location>
</feature>
<accession>A0A5M9JKC9</accession>
<evidence type="ECO:0000313" key="5">
    <source>
        <dbReference type="EMBL" id="KAA8569741.1"/>
    </source>
</evidence>
<dbReference type="InterPro" id="IPR002018">
    <property type="entry name" value="CarbesteraseB"/>
</dbReference>
<keyword evidence="3" id="KW-0732">Signal</keyword>
<feature type="signal peptide" evidence="3">
    <location>
        <begin position="1"/>
        <end position="24"/>
    </location>
</feature>